<keyword evidence="2" id="KW-1185">Reference proteome</keyword>
<proteinExistence type="predicted"/>
<evidence type="ECO:0000313" key="1">
    <source>
        <dbReference type="EMBL" id="RCH78324.1"/>
    </source>
</evidence>
<accession>A0A367IKW2</accession>
<dbReference type="AlphaFoldDB" id="A0A367IKW2"/>
<dbReference type="EMBL" id="PJQM01007333">
    <property type="protein sequence ID" value="RCH78324.1"/>
    <property type="molecule type" value="Genomic_DNA"/>
</dbReference>
<sequence length="128" mass="14866">NIVQDIVQYGDKFKEFIQGQKSNGFEIVGYARKSPGEKDKEKRARLLRTMIDKLRSRSLVDKVFVSQSSLANEPFNKRDINDDVFEGANGSTRDLLKFLNFFRNASNSGYFGLRWSLDKCRRSKEIFK</sequence>
<evidence type="ECO:0000313" key="2">
    <source>
        <dbReference type="Proteomes" id="UP000253551"/>
    </source>
</evidence>
<comment type="caution">
    <text evidence="1">The sequence shown here is derived from an EMBL/GenBank/DDBJ whole genome shotgun (WGS) entry which is preliminary data.</text>
</comment>
<feature type="non-terminal residue" evidence="1">
    <location>
        <position position="1"/>
    </location>
</feature>
<feature type="non-terminal residue" evidence="1">
    <location>
        <position position="128"/>
    </location>
</feature>
<dbReference type="Proteomes" id="UP000253551">
    <property type="component" value="Unassembled WGS sequence"/>
</dbReference>
<name>A0A367IKW2_RHIST</name>
<organism evidence="1 2">
    <name type="scientific">Rhizopus stolonifer</name>
    <name type="common">Rhizopus nigricans</name>
    <dbReference type="NCBI Taxonomy" id="4846"/>
    <lineage>
        <taxon>Eukaryota</taxon>
        <taxon>Fungi</taxon>
        <taxon>Fungi incertae sedis</taxon>
        <taxon>Mucoromycota</taxon>
        <taxon>Mucoromycotina</taxon>
        <taxon>Mucoromycetes</taxon>
        <taxon>Mucorales</taxon>
        <taxon>Mucorineae</taxon>
        <taxon>Rhizopodaceae</taxon>
        <taxon>Rhizopus</taxon>
    </lineage>
</organism>
<reference evidence="1 2" key="1">
    <citation type="journal article" date="2018" name="G3 (Bethesda)">
        <title>Phylogenetic and Phylogenomic Definition of Rhizopus Species.</title>
        <authorList>
            <person name="Gryganskyi A.P."/>
            <person name="Golan J."/>
            <person name="Dolatabadi S."/>
            <person name="Mondo S."/>
            <person name="Robb S."/>
            <person name="Idnurm A."/>
            <person name="Muszewska A."/>
            <person name="Steczkiewicz K."/>
            <person name="Masonjones S."/>
            <person name="Liao H.L."/>
            <person name="Gajdeczka M.T."/>
            <person name="Anike F."/>
            <person name="Vuek A."/>
            <person name="Anishchenko I.M."/>
            <person name="Voigt K."/>
            <person name="de Hoog G.S."/>
            <person name="Smith M.E."/>
            <person name="Heitman J."/>
            <person name="Vilgalys R."/>
            <person name="Stajich J.E."/>
        </authorList>
    </citation>
    <scope>NUCLEOTIDE SEQUENCE [LARGE SCALE GENOMIC DNA]</scope>
    <source>
        <strain evidence="1 2">LSU 92-RS-03</strain>
    </source>
</reference>
<dbReference type="OrthoDB" id="2279654at2759"/>
<protein>
    <submittedName>
        <fullName evidence="1">Uncharacterized protein</fullName>
    </submittedName>
</protein>
<gene>
    <name evidence="1" type="ORF">CU098_007031</name>
</gene>